<dbReference type="AlphaFoldDB" id="A0A381SRY8"/>
<dbReference type="InterPro" id="IPR013211">
    <property type="entry name" value="LVIVD"/>
</dbReference>
<gene>
    <name evidence="1" type="ORF">METZ01_LOCUS59620</name>
</gene>
<evidence type="ECO:0000313" key="1">
    <source>
        <dbReference type="EMBL" id="SVA06766.1"/>
    </source>
</evidence>
<dbReference type="Pfam" id="PF08309">
    <property type="entry name" value="LVIVD"/>
    <property type="match status" value="1"/>
</dbReference>
<organism evidence="1">
    <name type="scientific">marine metagenome</name>
    <dbReference type="NCBI Taxonomy" id="408172"/>
    <lineage>
        <taxon>unclassified sequences</taxon>
        <taxon>metagenomes</taxon>
        <taxon>ecological metagenomes</taxon>
    </lineage>
</organism>
<proteinExistence type="predicted"/>
<evidence type="ECO:0008006" key="2">
    <source>
        <dbReference type="Google" id="ProtNLM"/>
    </source>
</evidence>
<sequence>MRILNYIFFFVSILLFSCEDKCEYYRTYTIQNPLYETKQTIRDTVDYVESREINNPGKLNYKDGFIFISEIGKGIHVVDNRNINNPENIGFIILPGNYDIATKGNYLYADSYLDLVVFDVSNLTSISEVNRVEGVFENYYINQGLYSEELGIVVGFDEEVVEEFIENNDCELAYD</sequence>
<protein>
    <recommendedName>
        <fullName evidence="2">LVIVD repeat-containing protein</fullName>
    </recommendedName>
</protein>
<name>A0A381SRY8_9ZZZZ</name>
<reference evidence="1" key="1">
    <citation type="submission" date="2018-05" db="EMBL/GenBank/DDBJ databases">
        <authorList>
            <person name="Lanie J.A."/>
            <person name="Ng W.-L."/>
            <person name="Kazmierczak K.M."/>
            <person name="Andrzejewski T.M."/>
            <person name="Davidsen T.M."/>
            <person name="Wayne K.J."/>
            <person name="Tettelin H."/>
            <person name="Glass J.I."/>
            <person name="Rusch D."/>
            <person name="Podicherti R."/>
            <person name="Tsui H.-C.T."/>
            <person name="Winkler M.E."/>
        </authorList>
    </citation>
    <scope>NUCLEOTIDE SEQUENCE</scope>
</reference>
<accession>A0A381SRY8</accession>
<dbReference type="PROSITE" id="PS51257">
    <property type="entry name" value="PROKAR_LIPOPROTEIN"/>
    <property type="match status" value="1"/>
</dbReference>
<dbReference type="EMBL" id="UINC01003489">
    <property type="protein sequence ID" value="SVA06766.1"/>
    <property type="molecule type" value="Genomic_DNA"/>
</dbReference>